<comment type="caution">
    <text evidence="1">The sequence shown here is derived from an EMBL/GenBank/DDBJ whole genome shotgun (WGS) entry which is preliminary data.</text>
</comment>
<dbReference type="Proteomes" id="UP000828941">
    <property type="component" value="Chromosome 9"/>
</dbReference>
<accession>A0ACB9MHA3</accession>
<organism evidence="1 2">
    <name type="scientific">Bauhinia variegata</name>
    <name type="common">Purple orchid tree</name>
    <name type="synonym">Phanera variegata</name>
    <dbReference type="NCBI Taxonomy" id="167791"/>
    <lineage>
        <taxon>Eukaryota</taxon>
        <taxon>Viridiplantae</taxon>
        <taxon>Streptophyta</taxon>
        <taxon>Embryophyta</taxon>
        <taxon>Tracheophyta</taxon>
        <taxon>Spermatophyta</taxon>
        <taxon>Magnoliopsida</taxon>
        <taxon>eudicotyledons</taxon>
        <taxon>Gunneridae</taxon>
        <taxon>Pentapetalae</taxon>
        <taxon>rosids</taxon>
        <taxon>fabids</taxon>
        <taxon>Fabales</taxon>
        <taxon>Fabaceae</taxon>
        <taxon>Cercidoideae</taxon>
        <taxon>Cercideae</taxon>
        <taxon>Bauhiniinae</taxon>
        <taxon>Bauhinia</taxon>
    </lineage>
</organism>
<dbReference type="EMBL" id="CM039434">
    <property type="protein sequence ID" value="KAI4322879.1"/>
    <property type="molecule type" value="Genomic_DNA"/>
</dbReference>
<gene>
    <name evidence="1" type="ORF">L6164_022531</name>
</gene>
<evidence type="ECO:0000313" key="1">
    <source>
        <dbReference type="EMBL" id="KAI4322879.1"/>
    </source>
</evidence>
<proteinExistence type="predicted"/>
<keyword evidence="2" id="KW-1185">Reference proteome</keyword>
<name>A0ACB9MHA3_BAUVA</name>
<protein>
    <submittedName>
        <fullName evidence="1">Uncharacterized protein</fullName>
    </submittedName>
</protein>
<reference evidence="1 2" key="1">
    <citation type="journal article" date="2022" name="DNA Res.">
        <title>Chromosomal-level genome assembly of the orchid tree Bauhinia variegata (Leguminosae; Cercidoideae) supports the allotetraploid origin hypothesis of Bauhinia.</title>
        <authorList>
            <person name="Zhong Y."/>
            <person name="Chen Y."/>
            <person name="Zheng D."/>
            <person name="Pang J."/>
            <person name="Liu Y."/>
            <person name="Luo S."/>
            <person name="Meng S."/>
            <person name="Qian L."/>
            <person name="Wei D."/>
            <person name="Dai S."/>
            <person name="Zhou R."/>
        </authorList>
    </citation>
    <scope>NUCLEOTIDE SEQUENCE [LARGE SCALE GENOMIC DNA]</scope>
    <source>
        <strain evidence="1">BV-YZ2020</strain>
    </source>
</reference>
<evidence type="ECO:0000313" key="2">
    <source>
        <dbReference type="Proteomes" id="UP000828941"/>
    </source>
</evidence>
<sequence>MESSKKEIVIKKADDHWAFLEHIEAPMWVDLTLEAKSCGEDINDAWFNTSHLFHQWSSKQLKCKFSHPGDEVMTSEVDFQGPPSPELPSSVSRSRGKHYKSKKWRGDSLDVLLDKQQAARGLSRKFFQADSCGGREVKPKSNVIKSKGVSSAKPRLRFERKASGNASSNRTNPVSTRRNATISLSSGDNSTSKSDTRSTITSANAYQQPKYMEVSGQPCHLKSESLSSRGINLRKSCVTTKIGSRIEIDENSRQSRGRKSSSGKSSVGSSSNPSSVVKLASKQMEFSSQPCHLKRESLSYRGINLRKSCIPTKIGSRIETDSNSRQSRGRKSSSGKSSVGSSSDPGSEVELASKQRIDITAKNRCKPPNVFRGSTVLVEGAKSDRRREINLAKPVYHRAAKPMGKENDQREAKNQTNLGRRIYLR</sequence>